<name>A0A385DBL5_9ACTN</name>
<dbReference type="AlphaFoldDB" id="A0A385DBL5"/>
<feature type="compositionally biased region" description="Pro residues" evidence="1">
    <location>
        <begin position="1"/>
        <end position="10"/>
    </location>
</feature>
<accession>A0A385DBL5</accession>
<evidence type="ECO:0000256" key="1">
    <source>
        <dbReference type="SAM" id="MobiDB-lite"/>
    </source>
</evidence>
<proteinExistence type="predicted"/>
<reference evidence="2 3" key="1">
    <citation type="submission" date="2018-08" db="EMBL/GenBank/DDBJ databases">
        <authorList>
            <person name="Ferrada E.E."/>
            <person name="Latorre B.A."/>
        </authorList>
    </citation>
    <scope>NUCLEOTIDE SEQUENCE [LARGE SCALE GENOMIC DNA]</scope>
    <source>
        <strain evidence="2 3">VK-A60T</strain>
    </source>
</reference>
<sequence>MKGSTRPPPSKITAQRRPSKPQRPSLRGEPAGQKDSGTAVRGFIYFWPLYTGEPIPVDQWQRRMWLDTWV</sequence>
<dbReference type="Proteomes" id="UP000259636">
    <property type="component" value="Chromosome"/>
</dbReference>
<feature type="region of interest" description="Disordered" evidence="1">
    <location>
        <begin position="1"/>
        <end position="36"/>
    </location>
</feature>
<protein>
    <submittedName>
        <fullName evidence="2">Uncharacterized protein</fullName>
    </submittedName>
</protein>
<gene>
    <name evidence="2" type="ORF">D0C37_12290</name>
</gene>
<evidence type="ECO:0000313" key="2">
    <source>
        <dbReference type="EMBL" id="AXQ55304.1"/>
    </source>
</evidence>
<evidence type="ECO:0000313" key="3">
    <source>
        <dbReference type="Proteomes" id="UP000259636"/>
    </source>
</evidence>
<organism evidence="2 3">
    <name type="scientific">Streptomyces koyangensis</name>
    <dbReference type="NCBI Taxonomy" id="188770"/>
    <lineage>
        <taxon>Bacteria</taxon>
        <taxon>Bacillati</taxon>
        <taxon>Actinomycetota</taxon>
        <taxon>Actinomycetes</taxon>
        <taxon>Kitasatosporales</taxon>
        <taxon>Streptomycetaceae</taxon>
        <taxon>Streptomyces</taxon>
        <taxon>Streptomyces aurantiacus group</taxon>
    </lineage>
</organism>
<dbReference type="EMBL" id="CP031742">
    <property type="protein sequence ID" value="AXQ55304.1"/>
    <property type="molecule type" value="Genomic_DNA"/>
</dbReference>
<dbReference type="KEGG" id="sky:D0C37_12290"/>